<dbReference type="EMBL" id="JACARG010000014">
    <property type="protein sequence ID" value="NWE12782.1"/>
    <property type="molecule type" value="Genomic_DNA"/>
</dbReference>
<dbReference type="RefSeq" id="WP_177076769.1">
    <property type="nucleotide sequence ID" value="NZ_JACARG010000014.1"/>
</dbReference>
<reference evidence="2 3" key="1">
    <citation type="submission" date="2020-04" db="EMBL/GenBank/DDBJ databases">
        <title>Molecular characterization of pseudomonads from Agaricus bisporus reveal novel blotch 2 pathogens in Western Europe.</title>
        <authorList>
            <person name="Taparia T."/>
            <person name="Krijger M."/>
            <person name="Haynes E."/>
            <person name="Elpinstone J.G."/>
            <person name="Noble R."/>
            <person name="Van Der Wolf J."/>
        </authorList>
    </citation>
    <scope>NUCLEOTIDE SEQUENCE [LARGE SCALE GENOMIC DNA]</scope>
    <source>
        <strain evidence="2 3">IPO3782</strain>
    </source>
</reference>
<evidence type="ECO:0000256" key="1">
    <source>
        <dbReference type="SAM" id="Phobius"/>
    </source>
</evidence>
<evidence type="ECO:0000313" key="3">
    <source>
        <dbReference type="Proteomes" id="UP000531950"/>
    </source>
</evidence>
<accession>A0A7Y8JNU5</accession>
<keyword evidence="1" id="KW-0812">Transmembrane</keyword>
<sequence length="217" mass="24263">MNAVKSLFKVVLSLWFTLLLLACSGVYIAFSIYRQQFGGGYSPKSEDWSAFGSYMGGVLGPLVSFLTLVAVVRTVHLQRELLGAQREEALALKIAAVQDTSVKAIEMLMAMQEKDYDRYLELAFKYHEEHRDVLGGGSDIDAEIKGKRNTKLRSLLDCRDRARRGVALLSTLALNISTGKFSGVEEVREKLKFEVESVYKKLDEEYPSTANKKVPVV</sequence>
<keyword evidence="1" id="KW-1133">Transmembrane helix</keyword>
<dbReference type="AlphaFoldDB" id="A0A7Y8JNU5"/>
<proteinExistence type="predicted"/>
<organism evidence="2 3">
    <name type="scientific">Pseudomonas yamanorum</name>
    <dbReference type="NCBI Taxonomy" id="515393"/>
    <lineage>
        <taxon>Bacteria</taxon>
        <taxon>Pseudomonadati</taxon>
        <taxon>Pseudomonadota</taxon>
        <taxon>Gammaproteobacteria</taxon>
        <taxon>Pseudomonadales</taxon>
        <taxon>Pseudomonadaceae</taxon>
        <taxon>Pseudomonas</taxon>
    </lineage>
</organism>
<feature type="transmembrane region" description="Helical" evidence="1">
    <location>
        <begin position="12"/>
        <end position="33"/>
    </location>
</feature>
<dbReference type="PROSITE" id="PS51257">
    <property type="entry name" value="PROKAR_LIPOPROTEIN"/>
    <property type="match status" value="1"/>
</dbReference>
<keyword evidence="1" id="KW-0472">Membrane</keyword>
<gene>
    <name evidence="2" type="ORF">HX822_07510</name>
</gene>
<comment type="caution">
    <text evidence="2">The sequence shown here is derived from an EMBL/GenBank/DDBJ whole genome shotgun (WGS) entry which is preliminary data.</text>
</comment>
<name>A0A7Y8JNU5_9PSED</name>
<evidence type="ECO:0000313" key="2">
    <source>
        <dbReference type="EMBL" id="NWE12782.1"/>
    </source>
</evidence>
<protein>
    <submittedName>
        <fullName evidence="2">Uncharacterized protein</fullName>
    </submittedName>
</protein>
<dbReference type="Proteomes" id="UP000531950">
    <property type="component" value="Unassembled WGS sequence"/>
</dbReference>
<feature type="transmembrane region" description="Helical" evidence="1">
    <location>
        <begin position="53"/>
        <end position="72"/>
    </location>
</feature>